<accession>N1Q4U9</accession>
<evidence type="ECO:0000313" key="2">
    <source>
        <dbReference type="Proteomes" id="UP000016933"/>
    </source>
</evidence>
<reference evidence="2" key="1">
    <citation type="journal article" date="2012" name="PLoS Genet.">
        <title>The genomes of the fungal plant pathogens Cladosporium fulvum and Dothistroma septosporum reveal adaptation to different hosts and lifestyles but also signatures of common ancestry.</title>
        <authorList>
            <person name="de Wit P.J.G.M."/>
            <person name="van der Burgt A."/>
            <person name="Oekmen B."/>
            <person name="Stergiopoulos I."/>
            <person name="Abd-Elsalam K.A."/>
            <person name="Aerts A.L."/>
            <person name="Bahkali A.H."/>
            <person name="Beenen H.G."/>
            <person name="Chettri P."/>
            <person name="Cox M.P."/>
            <person name="Datema E."/>
            <person name="de Vries R.P."/>
            <person name="Dhillon B."/>
            <person name="Ganley A.R."/>
            <person name="Griffiths S.A."/>
            <person name="Guo Y."/>
            <person name="Hamelin R.C."/>
            <person name="Henrissat B."/>
            <person name="Kabir M.S."/>
            <person name="Jashni M.K."/>
            <person name="Kema G."/>
            <person name="Klaubauf S."/>
            <person name="Lapidus A."/>
            <person name="Levasseur A."/>
            <person name="Lindquist E."/>
            <person name="Mehrabi R."/>
            <person name="Ohm R.A."/>
            <person name="Owen T.J."/>
            <person name="Salamov A."/>
            <person name="Schwelm A."/>
            <person name="Schijlen E."/>
            <person name="Sun H."/>
            <person name="van den Burg H.A."/>
            <person name="van Ham R.C.H.J."/>
            <person name="Zhang S."/>
            <person name="Goodwin S.B."/>
            <person name="Grigoriev I.V."/>
            <person name="Collemare J."/>
            <person name="Bradshaw R.E."/>
        </authorList>
    </citation>
    <scope>NUCLEOTIDE SEQUENCE [LARGE SCALE GENOMIC DNA]</scope>
    <source>
        <strain evidence="2">NZE10 / CBS 128990</strain>
    </source>
</reference>
<sequence length="109" mass="12104">MAASAEIVYIMQSSDTSRSWTYLWNSTDQAPVVMGLLVTARAYMHSISQSAHAQSGTDRVAEIYDVVIRNAFSTSISSPDTHKVCTPCFGWAPTWSAQSVRPLRWVSHH</sequence>
<reference evidence="1 2" key="2">
    <citation type="journal article" date="2012" name="PLoS Pathog.">
        <title>Diverse lifestyles and strategies of plant pathogenesis encoded in the genomes of eighteen Dothideomycetes fungi.</title>
        <authorList>
            <person name="Ohm R.A."/>
            <person name="Feau N."/>
            <person name="Henrissat B."/>
            <person name="Schoch C.L."/>
            <person name="Horwitz B.A."/>
            <person name="Barry K.W."/>
            <person name="Condon B.J."/>
            <person name="Copeland A.C."/>
            <person name="Dhillon B."/>
            <person name="Glaser F."/>
            <person name="Hesse C.N."/>
            <person name="Kosti I."/>
            <person name="LaButti K."/>
            <person name="Lindquist E.A."/>
            <person name="Lucas S."/>
            <person name="Salamov A.A."/>
            <person name="Bradshaw R.E."/>
            <person name="Ciuffetti L."/>
            <person name="Hamelin R.C."/>
            <person name="Kema G.H.J."/>
            <person name="Lawrence C."/>
            <person name="Scott J.A."/>
            <person name="Spatafora J.W."/>
            <person name="Turgeon B.G."/>
            <person name="de Wit P.J.G.M."/>
            <person name="Zhong S."/>
            <person name="Goodwin S.B."/>
            <person name="Grigoriev I.V."/>
        </authorList>
    </citation>
    <scope>NUCLEOTIDE SEQUENCE [LARGE SCALE GENOMIC DNA]</scope>
    <source>
        <strain evidence="2">NZE10 / CBS 128990</strain>
    </source>
</reference>
<dbReference type="AlphaFoldDB" id="N1Q4U9"/>
<name>N1Q4U9_DOTSN</name>
<dbReference type="Proteomes" id="UP000016933">
    <property type="component" value="Unassembled WGS sequence"/>
</dbReference>
<evidence type="ECO:0000313" key="1">
    <source>
        <dbReference type="EMBL" id="EME49910.1"/>
    </source>
</evidence>
<dbReference type="EMBL" id="KB446535">
    <property type="protein sequence ID" value="EME49910.1"/>
    <property type="molecule type" value="Genomic_DNA"/>
</dbReference>
<proteinExistence type="predicted"/>
<protein>
    <submittedName>
        <fullName evidence="1">Uncharacterized protein</fullName>
    </submittedName>
</protein>
<gene>
    <name evidence="1" type="ORF">DOTSEDRAFT_41063</name>
</gene>
<dbReference type="HOGENOM" id="CLU_2183867_0_0_1"/>
<keyword evidence="2" id="KW-1185">Reference proteome</keyword>
<organism evidence="1 2">
    <name type="scientific">Dothistroma septosporum (strain NZE10 / CBS 128990)</name>
    <name type="common">Red band needle blight fungus</name>
    <name type="synonym">Mycosphaerella pini</name>
    <dbReference type="NCBI Taxonomy" id="675120"/>
    <lineage>
        <taxon>Eukaryota</taxon>
        <taxon>Fungi</taxon>
        <taxon>Dikarya</taxon>
        <taxon>Ascomycota</taxon>
        <taxon>Pezizomycotina</taxon>
        <taxon>Dothideomycetes</taxon>
        <taxon>Dothideomycetidae</taxon>
        <taxon>Mycosphaerellales</taxon>
        <taxon>Mycosphaerellaceae</taxon>
        <taxon>Dothistroma</taxon>
    </lineage>
</organism>